<keyword evidence="3" id="KW-0418">Kinase</keyword>
<comment type="similarity">
    <text evidence="1">Belongs to the FGGY kinase family.</text>
</comment>
<organism evidence="5 6">
    <name type="scientific">Canis lupus familiaris</name>
    <name type="common">Dog</name>
    <name type="synonym">Canis familiaris</name>
    <dbReference type="NCBI Taxonomy" id="9615"/>
    <lineage>
        <taxon>Eukaryota</taxon>
        <taxon>Metazoa</taxon>
        <taxon>Chordata</taxon>
        <taxon>Craniata</taxon>
        <taxon>Vertebrata</taxon>
        <taxon>Euteleostomi</taxon>
        <taxon>Mammalia</taxon>
        <taxon>Eutheria</taxon>
        <taxon>Laurasiatheria</taxon>
        <taxon>Carnivora</taxon>
        <taxon>Caniformia</taxon>
        <taxon>Canidae</taxon>
        <taxon>Canis</taxon>
    </lineage>
</organism>
<evidence type="ECO:0000256" key="2">
    <source>
        <dbReference type="ARBA" id="ARBA00022679"/>
    </source>
</evidence>
<dbReference type="AlphaFoldDB" id="A0A8P0PL32"/>
<dbReference type="InterPro" id="IPR018484">
    <property type="entry name" value="FGGY_N"/>
</dbReference>
<sequence length="135" mass="14692">MAARVVTLGIDLGTTSVKAALLEAAPGHPPGFVVLASCARAARAEAAAPQGQEQDVSRIIQALNECLAALPRQLLQEVCGIGVSGQMHGVMFWKTDQEKKKRKEKKERKKEVSKYQAEFWNRFNSNLGSITLVAM</sequence>
<dbReference type="InterPro" id="IPR043129">
    <property type="entry name" value="ATPase_NBD"/>
</dbReference>
<dbReference type="Ensembl" id="ENSCAFT00000099671.1">
    <property type="protein sequence ID" value="ENSCAFP00000070762.1"/>
    <property type="gene ID" value="ENSCAFG00000019344.6"/>
</dbReference>
<feature type="domain" description="Carbohydrate kinase FGGY N-terminal" evidence="4">
    <location>
        <begin position="7"/>
        <end position="98"/>
    </location>
</feature>
<dbReference type="Gene3D" id="3.30.420.40">
    <property type="match status" value="1"/>
</dbReference>
<dbReference type="PANTHER" id="PTHR10196:SF67">
    <property type="entry name" value="SEDOHEPTULOKINASE"/>
    <property type="match status" value="1"/>
</dbReference>
<evidence type="ECO:0000256" key="1">
    <source>
        <dbReference type="ARBA" id="ARBA00009156"/>
    </source>
</evidence>
<evidence type="ECO:0000313" key="6">
    <source>
        <dbReference type="Proteomes" id="UP000002254"/>
    </source>
</evidence>
<gene>
    <name evidence="5" type="primary">SHPK</name>
</gene>
<accession>A0A8P0PL32</accession>
<protein>
    <submittedName>
        <fullName evidence="5">Sedoheptulokinase</fullName>
    </submittedName>
</protein>
<proteinExistence type="inferred from homology"/>
<evidence type="ECO:0000313" key="5">
    <source>
        <dbReference type="Ensembl" id="ENSCAFP00000070762.1"/>
    </source>
</evidence>
<name>A0A8P0PL32_CANLF</name>
<evidence type="ECO:0000259" key="4">
    <source>
        <dbReference type="Pfam" id="PF00370"/>
    </source>
</evidence>
<reference evidence="5 6" key="1">
    <citation type="journal article" date="2005" name="Nature">
        <title>Genome sequence, comparative analysis and haplotype structure of the domestic dog.</title>
        <authorList>
            <consortium name="Broad Sequencing Platform"/>
            <person name="Lindblad-Toh K."/>
            <person name="Wade C.M."/>
            <person name="Mikkelsen T.S."/>
            <person name="Karlsson E.K."/>
            <person name="Jaffe D.B."/>
            <person name="Kamal M."/>
            <person name="Clamp M."/>
            <person name="Chang J.L."/>
            <person name="Kulbokas E.J. III"/>
            <person name="Zody M.C."/>
            <person name="Mauceli E."/>
            <person name="Xie X."/>
            <person name="Breen M."/>
            <person name="Wayne R.K."/>
            <person name="Ostrander E.A."/>
            <person name="Ponting C.P."/>
            <person name="Galibert F."/>
            <person name="Smith D.R."/>
            <person name="DeJong P.J."/>
            <person name="Kirkness E."/>
            <person name="Alvarez P."/>
            <person name="Biagi T."/>
            <person name="Brockman W."/>
            <person name="Butler J."/>
            <person name="Chin C.W."/>
            <person name="Cook A."/>
            <person name="Cuff J."/>
            <person name="Daly M.J."/>
            <person name="DeCaprio D."/>
            <person name="Gnerre S."/>
            <person name="Grabherr M."/>
            <person name="Kellis M."/>
            <person name="Kleber M."/>
            <person name="Bardeleben C."/>
            <person name="Goodstadt L."/>
            <person name="Heger A."/>
            <person name="Hitte C."/>
            <person name="Kim L."/>
            <person name="Koepfli K.P."/>
            <person name="Parker H.G."/>
            <person name="Pollinger J.P."/>
            <person name="Searle S.M."/>
            <person name="Sutter N.B."/>
            <person name="Thomas R."/>
            <person name="Webber C."/>
            <person name="Baldwin J."/>
            <person name="Abebe A."/>
            <person name="Abouelleil A."/>
            <person name="Aftuck L."/>
            <person name="Ait-Zahra M."/>
            <person name="Aldredge T."/>
            <person name="Allen N."/>
            <person name="An P."/>
            <person name="Anderson S."/>
            <person name="Antoine C."/>
            <person name="Arachchi H."/>
            <person name="Aslam A."/>
            <person name="Ayotte L."/>
            <person name="Bachantsang P."/>
            <person name="Barry A."/>
            <person name="Bayul T."/>
            <person name="Benamara M."/>
            <person name="Berlin A."/>
            <person name="Bessette D."/>
            <person name="Blitshteyn B."/>
            <person name="Bloom T."/>
            <person name="Blye J."/>
            <person name="Boguslavskiy L."/>
            <person name="Bonnet C."/>
            <person name="Boukhgalter B."/>
            <person name="Brown A."/>
            <person name="Cahill P."/>
            <person name="Calixte N."/>
            <person name="Camarata J."/>
            <person name="Cheshatsang Y."/>
            <person name="Chu J."/>
            <person name="Citroen M."/>
            <person name="Collymore A."/>
            <person name="Cooke P."/>
            <person name="Dawoe T."/>
            <person name="Daza R."/>
            <person name="Decktor K."/>
            <person name="DeGray S."/>
            <person name="Dhargay N."/>
            <person name="Dooley K."/>
            <person name="Dooley K."/>
            <person name="Dorje P."/>
            <person name="Dorjee K."/>
            <person name="Dorris L."/>
            <person name="Duffey N."/>
            <person name="Dupes A."/>
            <person name="Egbiremolen O."/>
            <person name="Elong R."/>
            <person name="Falk J."/>
            <person name="Farina A."/>
            <person name="Faro S."/>
            <person name="Ferguson D."/>
            <person name="Ferreira P."/>
            <person name="Fisher S."/>
            <person name="FitzGerald M."/>
            <person name="Foley K."/>
            <person name="Foley C."/>
            <person name="Franke A."/>
            <person name="Friedrich D."/>
            <person name="Gage D."/>
            <person name="Garber M."/>
            <person name="Gearin G."/>
            <person name="Giannoukos G."/>
            <person name="Goode T."/>
            <person name="Goyette A."/>
            <person name="Graham J."/>
            <person name="Grandbois E."/>
            <person name="Gyaltsen K."/>
            <person name="Hafez N."/>
            <person name="Hagopian D."/>
            <person name="Hagos B."/>
            <person name="Hall J."/>
            <person name="Healy C."/>
            <person name="Hegarty R."/>
            <person name="Honan T."/>
            <person name="Horn A."/>
            <person name="Houde N."/>
            <person name="Hughes L."/>
            <person name="Hunnicutt L."/>
            <person name="Husby M."/>
            <person name="Jester B."/>
            <person name="Jones C."/>
            <person name="Kamat A."/>
            <person name="Kanga B."/>
            <person name="Kells C."/>
            <person name="Khazanovich D."/>
            <person name="Kieu A.C."/>
            <person name="Kisner P."/>
            <person name="Kumar M."/>
            <person name="Lance K."/>
            <person name="Landers T."/>
            <person name="Lara M."/>
            <person name="Lee W."/>
            <person name="Leger J.P."/>
            <person name="Lennon N."/>
            <person name="Leuper L."/>
            <person name="LeVine S."/>
            <person name="Liu J."/>
            <person name="Liu X."/>
            <person name="Lokyitsang Y."/>
            <person name="Lokyitsang T."/>
            <person name="Lui A."/>
            <person name="Macdonald J."/>
            <person name="Major J."/>
            <person name="Marabella R."/>
            <person name="Maru K."/>
            <person name="Matthews C."/>
            <person name="McDonough S."/>
            <person name="Mehta T."/>
            <person name="Meldrim J."/>
            <person name="Melnikov A."/>
            <person name="Meneus L."/>
            <person name="Mihalev A."/>
            <person name="Mihova T."/>
            <person name="Miller K."/>
            <person name="Mittelman R."/>
            <person name="Mlenga V."/>
            <person name="Mulrain L."/>
            <person name="Munson G."/>
            <person name="Navidi A."/>
            <person name="Naylor J."/>
            <person name="Nguyen T."/>
            <person name="Nguyen N."/>
            <person name="Nguyen C."/>
            <person name="Nguyen T."/>
            <person name="Nicol R."/>
            <person name="Norbu N."/>
            <person name="Norbu C."/>
            <person name="Novod N."/>
            <person name="Nyima T."/>
            <person name="Olandt P."/>
            <person name="O'Neill B."/>
            <person name="O'Neill K."/>
            <person name="Osman S."/>
            <person name="Oyono L."/>
            <person name="Patti C."/>
            <person name="Perrin D."/>
            <person name="Phunkhang P."/>
            <person name="Pierre F."/>
            <person name="Priest M."/>
            <person name="Rachupka A."/>
            <person name="Raghuraman S."/>
            <person name="Rameau R."/>
            <person name="Ray V."/>
            <person name="Raymond C."/>
            <person name="Rege F."/>
            <person name="Rise C."/>
            <person name="Rogers J."/>
            <person name="Rogov P."/>
            <person name="Sahalie J."/>
            <person name="Settipalli S."/>
            <person name="Sharpe T."/>
            <person name="Shea T."/>
            <person name="Sheehan M."/>
            <person name="Sherpa N."/>
            <person name="Shi J."/>
            <person name="Shih D."/>
            <person name="Sloan J."/>
            <person name="Smith C."/>
            <person name="Sparrow T."/>
            <person name="Stalker J."/>
            <person name="Stange-Thomann N."/>
            <person name="Stavropoulos S."/>
            <person name="Stone C."/>
            <person name="Stone S."/>
            <person name="Sykes S."/>
            <person name="Tchuinga P."/>
            <person name="Tenzing P."/>
            <person name="Tesfaye S."/>
            <person name="Thoulutsang D."/>
            <person name="Thoulutsang Y."/>
            <person name="Topham K."/>
            <person name="Topping I."/>
            <person name="Tsamla T."/>
            <person name="Vassiliev H."/>
            <person name="Venkataraman V."/>
            <person name="Vo A."/>
            <person name="Wangchuk T."/>
            <person name="Wangdi T."/>
            <person name="Weiand M."/>
            <person name="Wilkinson J."/>
            <person name="Wilson A."/>
            <person name="Yadav S."/>
            <person name="Yang S."/>
            <person name="Yang X."/>
            <person name="Young G."/>
            <person name="Yu Q."/>
            <person name="Zainoun J."/>
            <person name="Zembek L."/>
            <person name="Zimmer A."/>
            <person name="Lander E.S."/>
        </authorList>
    </citation>
    <scope>NUCLEOTIDE SEQUENCE [LARGE SCALE GENOMIC DNA]</scope>
    <source>
        <strain evidence="5">Boxer</strain>
    </source>
</reference>
<reference evidence="5" key="2">
    <citation type="submission" date="2025-08" db="UniProtKB">
        <authorList>
            <consortium name="Ensembl"/>
        </authorList>
    </citation>
    <scope>IDENTIFICATION</scope>
</reference>
<dbReference type="SUPFAM" id="SSF53067">
    <property type="entry name" value="Actin-like ATPase domain"/>
    <property type="match status" value="1"/>
</dbReference>
<evidence type="ECO:0000256" key="3">
    <source>
        <dbReference type="ARBA" id="ARBA00022777"/>
    </source>
</evidence>
<dbReference type="Pfam" id="PF00370">
    <property type="entry name" value="FGGY_N"/>
    <property type="match status" value="1"/>
</dbReference>
<dbReference type="Proteomes" id="UP000002254">
    <property type="component" value="Chromosome 9"/>
</dbReference>
<dbReference type="GO" id="GO:0016301">
    <property type="term" value="F:kinase activity"/>
    <property type="evidence" value="ECO:0007669"/>
    <property type="project" value="UniProtKB-KW"/>
</dbReference>
<dbReference type="GO" id="GO:0005975">
    <property type="term" value="P:carbohydrate metabolic process"/>
    <property type="evidence" value="ECO:0007669"/>
    <property type="project" value="InterPro"/>
</dbReference>
<keyword evidence="2" id="KW-0808">Transferase</keyword>
<dbReference type="PANTHER" id="PTHR10196">
    <property type="entry name" value="SUGAR KINASE"/>
    <property type="match status" value="1"/>
</dbReference>